<dbReference type="EMBL" id="BJTG01000005">
    <property type="protein sequence ID" value="GEJ57833.1"/>
    <property type="molecule type" value="Genomic_DNA"/>
</dbReference>
<keyword evidence="1" id="KW-0732">Signal</keyword>
<name>A0A7I9VN53_9BACT</name>
<dbReference type="InterPro" id="IPR036514">
    <property type="entry name" value="SGNH_hydro_sf"/>
</dbReference>
<sequence>MSPLLAALALAMTSSAEAPTYLALGDSTGVGVGADRGGGYPARLAVRAAREGASVRLVNLCVSGARVADLVAGQLAPGLAGKPDLVTLGVGINDVTWGTDPEAFARDYERAAAALARLGVPVVAVNVPDLTRSPLAAGEEAKRTLGARIAAVNARIAAAAARHGFALVDLFSATSHELPFHPELLAADRFHPSDLGYERWADAMQPAFEQALAAARRAPRPAALSRGRTLR</sequence>
<dbReference type="PANTHER" id="PTHR30383:SF5">
    <property type="entry name" value="SGNH HYDROLASE-TYPE ESTERASE DOMAIN-CONTAINING PROTEIN"/>
    <property type="match status" value="1"/>
</dbReference>
<feature type="signal peptide" evidence="1">
    <location>
        <begin position="1"/>
        <end position="18"/>
    </location>
</feature>
<evidence type="ECO:0000259" key="2">
    <source>
        <dbReference type="Pfam" id="PF13472"/>
    </source>
</evidence>
<organism evidence="3 4">
    <name type="scientific">Anaeromyxobacter diazotrophicus</name>
    <dbReference type="NCBI Taxonomy" id="2590199"/>
    <lineage>
        <taxon>Bacteria</taxon>
        <taxon>Pseudomonadati</taxon>
        <taxon>Myxococcota</taxon>
        <taxon>Myxococcia</taxon>
        <taxon>Myxococcales</taxon>
        <taxon>Cystobacterineae</taxon>
        <taxon>Anaeromyxobacteraceae</taxon>
        <taxon>Anaeromyxobacter</taxon>
    </lineage>
</organism>
<evidence type="ECO:0000256" key="1">
    <source>
        <dbReference type="SAM" id="SignalP"/>
    </source>
</evidence>
<keyword evidence="4" id="KW-1185">Reference proteome</keyword>
<accession>A0A7I9VN53</accession>
<dbReference type="Gene3D" id="3.40.50.1110">
    <property type="entry name" value="SGNH hydrolase"/>
    <property type="match status" value="1"/>
</dbReference>
<feature type="domain" description="SGNH hydrolase-type esterase" evidence="2">
    <location>
        <begin position="23"/>
        <end position="199"/>
    </location>
</feature>
<reference evidence="4" key="1">
    <citation type="journal article" date="2020" name="Appl. Environ. Microbiol.">
        <title>Diazotrophic Anaeromyxobacter Isolates from Soils.</title>
        <authorList>
            <person name="Masuda Y."/>
            <person name="Yamanaka H."/>
            <person name="Xu Z.X."/>
            <person name="Shiratori Y."/>
            <person name="Aono T."/>
            <person name="Amachi S."/>
            <person name="Senoo K."/>
            <person name="Itoh H."/>
        </authorList>
    </citation>
    <scope>NUCLEOTIDE SEQUENCE [LARGE SCALE GENOMIC DNA]</scope>
    <source>
        <strain evidence="4">R267</strain>
    </source>
</reference>
<dbReference type="PANTHER" id="PTHR30383">
    <property type="entry name" value="THIOESTERASE 1/PROTEASE 1/LYSOPHOSPHOLIPASE L1"/>
    <property type="match status" value="1"/>
</dbReference>
<dbReference type="Pfam" id="PF13472">
    <property type="entry name" value="Lipase_GDSL_2"/>
    <property type="match status" value="1"/>
</dbReference>
<evidence type="ECO:0000313" key="3">
    <source>
        <dbReference type="EMBL" id="GEJ57833.1"/>
    </source>
</evidence>
<gene>
    <name evidence="3" type="ORF">AMYX_25740</name>
</gene>
<dbReference type="InterPro" id="IPR013830">
    <property type="entry name" value="SGNH_hydro"/>
</dbReference>
<dbReference type="GO" id="GO:0004622">
    <property type="term" value="F:phosphatidylcholine lysophospholipase activity"/>
    <property type="evidence" value="ECO:0007669"/>
    <property type="project" value="TreeGrafter"/>
</dbReference>
<feature type="chain" id="PRO_5029628009" description="SGNH hydrolase-type esterase domain-containing protein" evidence="1">
    <location>
        <begin position="19"/>
        <end position="231"/>
    </location>
</feature>
<dbReference type="SUPFAM" id="SSF52266">
    <property type="entry name" value="SGNH hydrolase"/>
    <property type="match status" value="1"/>
</dbReference>
<dbReference type="RefSeq" id="WP_176065748.1">
    <property type="nucleotide sequence ID" value="NZ_BJTG01000005.1"/>
</dbReference>
<dbReference type="Proteomes" id="UP000503640">
    <property type="component" value="Unassembled WGS sequence"/>
</dbReference>
<protein>
    <recommendedName>
        <fullName evidence="2">SGNH hydrolase-type esterase domain-containing protein</fullName>
    </recommendedName>
</protein>
<dbReference type="AlphaFoldDB" id="A0A7I9VN53"/>
<proteinExistence type="predicted"/>
<evidence type="ECO:0000313" key="4">
    <source>
        <dbReference type="Proteomes" id="UP000503640"/>
    </source>
</evidence>
<dbReference type="InterPro" id="IPR051532">
    <property type="entry name" value="Ester_Hydrolysis_Enzymes"/>
</dbReference>
<comment type="caution">
    <text evidence="3">The sequence shown here is derived from an EMBL/GenBank/DDBJ whole genome shotgun (WGS) entry which is preliminary data.</text>
</comment>